<dbReference type="AlphaFoldDB" id="A0A1F6GPF4"/>
<dbReference type="InterPro" id="IPR003787">
    <property type="entry name" value="Sulphur_relay_DsrE/F-like"/>
</dbReference>
<dbReference type="SUPFAM" id="SSF75169">
    <property type="entry name" value="DsrEFH-like"/>
    <property type="match status" value="1"/>
</dbReference>
<dbReference type="InterPro" id="IPR027396">
    <property type="entry name" value="DsrEFH-like"/>
</dbReference>
<name>A0A1F6GPF4_9PROT</name>
<reference evidence="1 2" key="1">
    <citation type="journal article" date="2016" name="Nat. Commun.">
        <title>Thousands of microbial genomes shed light on interconnected biogeochemical processes in an aquifer system.</title>
        <authorList>
            <person name="Anantharaman K."/>
            <person name="Brown C.T."/>
            <person name="Hug L.A."/>
            <person name="Sharon I."/>
            <person name="Castelle C.J."/>
            <person name="Probst A.J."/>
            <person name="Thomas B.C."/>
            <person name="Singh A."/>
            <person name="Wilkins M.J."/>
            <person name="Karaoz U."/>
            <person name="Brodie E.L."/>
            <person name="Williams K.H."/>
            <person name="Hubbard S.S."/>
            <person name="Banfield J.F."/>
        </authorList>
    </citation>
    <scope>NUCLEOTIDE SEQUENCE [LARGE SCALE GENOMIC DNA]</scope>
</reference>
<comment type="caution">
    <text evidence="1">The sequence shown here is derived from an EMBL/GenBank/DDBJ whole genome shotgun (WGS) entry which is preliminary data.</text>
</comment>
<accession>A0A1F6GPF4</accession>
<protein>
    <submittedName>
        <fullName evidence="1">Uncharacterized protein</fullName>
    </submittedName>
</protein>
<dbReference type="GO" id="GO:0005829">
    <property type="term" value="C:cytosol"/>
    <property type="evidence" value="ECO:0007669"/>
    <property type="project" value="TreeGrafter"/>
</dbReference>
<dbReference type="Gene3D" id="3.40.1260.10">
    <property type="entry name" value="DsrEFH-like"/>
    <property type="match status" value="1"/>
</dbReference>
<dbReference type="EMBL" id="MFNF01000052">
    <property type="protein sequence ID" value="OGG99927.1"/>
    <property type="molecule type" value="Genomic_DNA"/>
</dbReference>
<dbReference type="Proteomes" id="UP000177583">
    <property type="component" value="Unassembled WGS sequence"/>
</dbReference>
<sequence length="115" mass="12489">MNILLILNDAPYGGERTYNGLRLALSLQKEKAQVRVFLLGDSVTAALAGQKPPVGYYQIGNMIEGLLRQGAEVELCTTCAQARGIADLPRIEGTPLSTLARLTEWTLNADKVLVF</sequence>
<proteinExistence type="predicted"/>
<organism evidence="1 2">
    <name type="scientific">Candidatus Lambdaproteobacteria bacterium RIFOXYD2_FULL_56_26</name>
    <dbReference type="NCBI Taxonomy" id="1817773"/>
    <lineage>
        <taxon>Bacteria</taxon>
        <taxon>Pseudomonadati</taxon>
        <taxon>Pseudomonadota</taxon>
        <taxon>Candidatus Lambdaproteobacteria</taxon>
    </lineage>
</organism>
<dbReference type="Pfam" id="PF02635">
    <property type="entry name" value="DsrE"/>
    <property type="match status" value="1"/>
</dbReference>
<evidence type="ECO:0000313" key="1">
    <source>
        <dbReference type="EMBL" id="OGG99927.1"/>
    </source>
</evidence>
<evidence type="ECO:0000313" key="2">
    <source>
        <dbReference type="Proteomes" id="UP000177583"/>
    </source>
</evidence>
<gene>
    <name evidence="1" type="ORF">A2557_01425</name>
</gene>
<dbReference type="PANTHER" id="PTHR34874">
    <property type="entry name" value="PROTEIN YCHN"/>
    <property type="match status" value="1"/>
</dbReference>
<dbReference type="PANTHER" id="PTHR34874:SF1">
    <property type="entry name" value="PROTEIN YCHN"/>
    <property type="match status" value="1"/>
</dbReference>